<sequence length="189" mass="20120">MTAKTQRGGISTVTIVAMAVGTALYAALNVFFNMLQLPGTQLVALRPSVAIPMFFGYVFGPLVGFVSGFLGNIISDAISWGGFWWNWDVGNGLLGLIPGLIVYILPEDKRSTRLGLVWSAVLAVIGSIIGMGFASFTDYIFGYGISTIEEAIYALFLPAAVTDALNGAILTPILVAAYYQAARGRARRA</sequence>
<proteinExistence type="predicted"/>
<keyword evidence="1" id="KW-0812">Transmembrane</keyword>
<evidence type="ECO:0000313" key="2">
    <source>
        <dbReference type="EMBL" id="AKG38352.1"/>
    </source>
</evidence>
<dbReference type="InterPro" id="IPR009825">
    <property type="entry name" value="ECF_substrate-spec-like"/>
</dbReference>
<feature type="transmembrane region" description="Helical" evidence="1">
    <location>
        <begin position="117"/>
        <end position="141"/>
    </location>
</feature>
<dbReference type="KEGG" id="thf:MA03_02400"/>
<name>A0A0F7FGR4_9CREN</name>
<dbReference type="AlphaFoldDB" id="A0A0F7FGR4"/>
<feature type="transmembrane region" description="Helical" evidence="1">
    <location>
        <begin position="153"/>
        <end position="179"/>
    </location>
</feature>
<keyword evidence="1" id="KW-0472">Membrane</keyword>
<dbReference type="PANTHER" id="PTHR37815:SF3">
    <property type="entry name" value="UPF0397 PROTEIN SPR0429"/>
    <property type="match status" value="1"/>
</dbReference>
<accession>A0A0F7FGR4</accession>
<gene>
    <name evidence="2" type="ORF">MA03_02400</name>
</gene>
<dbReference type="Gene3D" id="1.10.1760.20">
    <property type="match status" value="1"/>
</dbReference>
<evidence type="ECO:0008006" key="4">
    <source>
        <dbReference type="Google" id="ProtNLM"/>
    </source>
</evidence>
<dbReference type="PANTHER" id="PTHR37815">
    <property type="entry name" value="UPF0397 PROTEIN BC_2624-RELATED"/>
    <property type="match status" value="1"/>
</dbReference>
<feature type="transmembrane region" description="Helical" evidence="1">
    <location>
        <begin position="12"/>
        <end position="37"/>
    </location>
</feature>
<dbReference type="Proteomes" id="UP000067434">
    <property type="component" value="Chromosome"/>
</dbReference>
<evidence type="ECO:0000256" key="1">
    <source>
        <dbReference type="SAM" id="Phobius"/>
    </source>
</evidence>
<dbReference type="Pfam" id="PF07155">
    <property type="entry name" value="ECF-ribofla_trS"/>
    <property type="match status" value="1"/>
</dbReference>
<dbReference type="EMBL" id="CP009961">
    <property type="protein sequence ID" value="AKG38352.1"/>
    <property type="molecule type" value="Genomic_DNA"/>
</dbReference>
<dbReference type="HOGENOM" id="CLU_1446925_0_0_2"/>
<protein>
    <recommendedName>
        <fullName evidence="4">ECF transporter S component</fullName>
    </recommendedName>
</protein>
<dbReference type="PATRIC" id="fig|1550241.5.peg.492"/>
<dbReference type="GeneID" id="25401045"/>
<feature type="transmembrane region" description="Helical" evidence="1">
    <location>
        <begin position="49"/>
        <end position="71"/>
    </location>
</feature>
<feature type="transmembrane region" description="Helical" evidence="1">
    <location>
        <begin position="83"/>
        <end position="105"/>
    </location>
</feature>
<keyword evidence="3" id="KW-1185">Reference proteome</keyword>
<dbReference type="STRING" id="1550241.MA03_02400"/>
<evidence type="ECO:0000313" key="3">
    <source>
        <dbReference type="Proteomes" id="UP000067434"/>
    </source>
</evidence>
<dbReference type="GO" id="GO:0016020">
    <property type="term" value="C:membrane"/>
    <property type="evidence" value="ECO:0007669"/>
    <property type="project" value="InterPro"/>
</dbReference>
<reference evidence="2 3" key="1">
    <citation type="journal article" date="2015" name="Stand. Genomic Sci.">
        <title>Complete genome sequence of and proposal of Thermofilum uzonense sp. nov. a novel hyperthermophilic crenarchaeon and emended description of the genus Thermofilum.</title>
        <authorList>
            <person name="Toshchakov S.V."/>
            <person name="Korzhenkov A.A."/>
            <person name="Samarov N.I."/>
            <person name="Mazunin I.O."/>
            <person name="Mozhey O.I."/>
            <person name="Shmyr I.S."/>
            <person name="Derbikova K.S."/>
            <person name="Taranov E.A."/>
            <person name="Dominova I.N."/>
            <person name="Bonch-Osmolovskaya E.A."/>
            <person name="Patrushev M.V."/>
            <person name="Podosokorskaya O.A."/>
            <person name="Kublanov I.V."/>
        </authorList>
    </citation>
    <scope>NUCLEOTIDE SEQUENCE [LARGE SCALE GENOMIC DNA]</scope>
    <source>
        <strain evidence="2 3">1807-2</strain>
    </source>
</reference>
<organism evidence="2 3">
    <name type="scientific">Infirmifilum uzonense</name>
    <dbReference type="NCBI Taxonomy" id="1550241"/>
    <lineage>
        <taxon>Archaea</taxon>
        <taxon>Thermoproteota</taxon>
        <taxon>Thermoprotei</taxon>
        <taxon>Thermofilales</taxon>
        <taxon>Thermofilaceae</taxon>
        <taxon>Infirmifilum</taxon>
    </lineage>
</organism>
<dbReference type="RefSeq" id="WP_236944915.1">
    <property type="nucleotide sequence ID" value="NZ_CP009961.1"/>
</dbReference>
<keyword evidence="1" id="KW-1133">Transmembrane helix</keyword>